<keyword evidence="4 8" id="KW-0378">Hydrolase</keyword>
<protein>
    <recommendedName>
        <fullName evidence="8">Abasic site processing protein</fullName>
        <ecNumber evidence="8">3.4.-.-</ecNumber>
    </recommendedName>
</protein>
<accession>A0ABS1X6H5</accession>
<evidence type="ECO:0000256" key="4">
    <source>
        <dbReference type="ARBA" id="ARBA00022801"/>
    </source>
</evidence>
<evidence type="ECO:0000256" key="8">
    <source>
        <dbReference type="RuleBase" id="RU364100"/>
    </source>
</evidence>
<evidence type="ECO:0000256" key="2">
    <source>
        <dbReference type="ARBA" id="ARBA00022670"/>
    </source>
</evidence>
<evidence type="ECO:0000256" key="6">
    <source>
        <dbReference type="ARBA" id="ARBA00023125"/>
    </source>
</evidence>
<evidence type="ECO:0000256" key="5">
    <source>
        <dbReference type="ARBA" id="ARBA00023124"/>
    </source>
</evidence>
<gene>
    <name evidence="9" type="ORF">JM946_29125</name>
</gene>
<comment type="caution">
    <text evidence="9">The sequence shown here is derived from an EMBL/GenBank/DDBJ whole genome shotgun (WGS) entry which is preliminary data.</text>
</comment>
<dbReference type="SUPFAM" id="SSF143081">
    <property type="entry name" value="BB1717-like"/>
    <property type="match status" value="1"/>
</dbReference>
<dbReference type="InterPro" id="IPR036590">
    <property type="entry name" value="SRAP-like"/>
</dbReference>
<dbReference type="Proteomes" id="UP000661077">
    <property type="component" value="Unassembled WGS sequence"/>
</dbReference>
<proteinExistence type="inferred from homology"/>
<dbReference type="EC" id="3.4.-.-" evidence="8"/>
<evidence type="ECO:0000256" key="3">
    <source>
        <dbReference type="ARBA" id="ARBA00022763"/>
    </source>
</evidence>
<dbReference type="RefSeq" id="WP_203170986.1">
    <property type="nucleotide sequence ID" value="NZ_JAEVLS010000010.1"/>
</dbReference>
<sequence length="226" mass="25861">MCERFVIAPQAAVEREFPLQHAWWRFDASFNVSTRNNVPVVRLHEGEAEGVMMRWGLIPDWAEGDPLKSCTTHAASEELDRNKAFSGAWWRGQRCIVPLSGFYGWQLTPQQYLQPYFARLVNRSVFGVAALWDRTVNKDEDDVIEGCALLTVPANELLADVHNTSPQMPAILHRDEYEPWLRGSTARARSLLRTYPPERMVAHAVSPRINSLKYNDEQLIRPVLFG</sequence>
<keyword evidence="5" id="KW-0190">Covalent protein-DNA linkage</keyword>
<dbReference type="Gene3D" id="3.90.1680.10">
    <property type="entry name" value="SOS response associated peptidase-like"/>
    <property type="match status" value="1"/>
</dbReference>
<evidence type="ECO:0000313" key="9">
    <source>
        <dbReference type="EMBL" id="MBM0108814.1"/>
    </source>
</evidence>
<name>A0ABS1X6H5_9GAMM</name>
<dbReference type="InterPro" id="IPR003738">
    <property type="entry name" value="SRAP"/>
</dbReference>
<dbReference type="PANTHER" id="PTHR13604">
    <property type="entry name" value="DC12-RELATED"/>
    <property type="match status" value="1"/>
</dbReference>
<organism evidence="9 10">
    <name type="scientific">Steroidobacter gossypii</name>
    <dbReference type="NCBI Taxonomy" id="2805490"/>
    <lineage>
        <taxon>Bacteria</taxon>
        <taxon>Pseudomonadati</taxon>
        <taxon>Pseudomonadota</taxon>
        <taxon>Gammaproteobacteria</taxon>
        <taxon>Steroidobacterales</taxon>
        <taxon>Steroidobacteraceae</taxon>
        <taxon>Steroidobacter</taxon>
    </lineage>
</organism>
<dbReference type="Pfam" id="PF02586">
    <property type="entry name" value="SRAP"/>
    <property type="match status" value="1"/>
</dbReference>
<dbReference type="EMBL" id="JAEVLS010000010">
    <property type="protein sequence ID" value="MBM0108814.1"/>
    <property type="molecule type" value="Genomic_DNA"/>
</dbReference>
<keyword evidence="10" id="KW-1185">Reference proteome</keyword>
<comment type="similarity">
    <text evidence="1 8">Belongs to the SOS response-associated peptidase family.</text>
</comment>
<keyword evidence="6" id="KW-0238">DNA-binding</keyword>
<evidence type="ECO:0000313" key="10">
    <source>
        <dbReference type="Proteomes" id="UP000661077"/>
    </source>
</evidence>
<evidence type="ECO:0000256" key="7">
    <source>
        <dbReference type="ARBA" id="ARBA00023239"/>
    </source>
</evidence>
<reference evidence="9 10" key="1">
    <citation type="journal article" date="2021" name="Int. J. Syst. Evol. Microbiol.">
        <title>Steroidobacter gossypii sp. nov., isolated from soil of cotton cropping field.</title>
        <authorList>
            <person name="Huang R."/>
            <person name="Yang S."/>
            <person name="Zhen C."/>
            <person name="Liu W."/>
        </authorList>
    </citation>
    <scope>NUCLEOTIDE SEQUENCE [LARGE SCALE GENOMIC DNA]</scope>
    <source>
        <strain evidence="9 10">S1-65</strain>
    </source>
</reference>
<keyword evidence="2 8" id="KW-0645">Protease</keyword>
<dbReference type="PANTHER" id="PTHR13604:SF0">
    <property type="entry name" value="ABASIC SITE PROCESSING PROTEIN HMCES"/>
    <property type="match status" value="1"/>
</dbReference>
<evidence type="ECO:0000256" key="1">
    <source>
        <dbReference type="ARBA" id="ARBA00008136"/>
    </source>
</evidence>
<keyword evidence="3" id="KW-0227">DNA damage</keyword>
<keyword evidence="7" id="KW-0456">Lyase</keyword>